<keyword evidence="3" id="KW-0547">Nucleotide-binding</keyword>
<evidence type="ECO:0000313" key="7">
    <source>
        <dbReference type="Proteomes" id="UP000245423"/>
    </source>
</evidence>
<evidence type="ECO:0000256" key="1">
    <source>
        <dbReference type="ARBA" id="ARBA00022448"/>
    </source>
</evidence>
<feature type="domain" description="ABC transporter" evidence="5">
    <location>
        <begin position="20"/>
        <end position="107"/>
    </location>
</feature>
<organism evidence="6 7">
    <name type="scientific">[Clostridium] ultunense Esp</name>
    <dbReference type="NCBI Taxonomy" id="1288971"/>
    <lineage>
        <taxon>Bacteria</taxon>
        <taxon>Bacillati</taxon>
        <taxon>Bacillota</taxon>
        <taxon>Tissierellia</taxon>
        <taxon>Tissierellales</taxon>
        <taxon>Tepidimicrobiaceae</taxon>
        <taxon>Schnuerera</taxon>
    </lineage>
</organism>
<dbReference type="InterPro" id="IPR003439">
    <property type="entry name" value="ABC_transporter-like_ATP-bd"/>
</dbReference>
<dbReference type="AlphaFoldDB" id="A0A1M4PLH6"/>
<dbReference type="PANTHER" id="PTHR43790">
    <property type="entry name" value="CARBOHYDRATE TRANSPORT ATP-BINDING PROTEIN MG119-RELATED"/>
    <property type="match status" value="1"/>
</dbReference>
<proteinExistence type="predicted"/>
<gene>
    <name evidence="6" type="ORF">CUESP1_0935</name>
</gene>
<dbReference type="Gene3D" id="3.40.50.300">
    <property type="entry name" value="P-loop containing nucleotide triphosphate hydrolases"/>
    <property type="match status" value="1"/>
</dbReference>
<evidence type="ECO:0000256" key="3">
    <source>
        <dbReference type="ARBA" id="ARBA00022741"/>
    </source>
</evidence>
<sequence>MSNALELKNITKTFPGVKALDNMQLSLEKGEIHAICGENGAGKSTLMKIITGVYQPDKGDIILNGEKVTFKNPNEAYDKGISIIYQENSLFPDLTVLENMFIGHEPTKSIGPIKAIDYKAMT</sequence>
<keyword evidence="7" id="KW-1185">Reference proteome</keyword>
<reference evidence="6 7" key="1">
    <citation type="submission" date="2016-11" db="EMBL/GenBank/DDBJ databases">
        <authorList>
            <person name="Manzoor S."/>
        </authorList>
    </citation>
    <scope>NUCLEOTIDE SEQUENCE [LARGE SCALE GENOMIC DNA]</scope>
    <source>
        <strain evidence="6">Clostridium ultunense strain Esp</strain>
    </source>
</reference>
<evidence type="ECO:0000256" key="4">
    <source>
        <dbReference type="ARBA" id="ARBA00022840"/>
    </source>
</evidence>
<evidence type="ECO:0000259" key="5">
    <source>
        <dbReference type="Pfam" id="PF00005"/>
    </source>
</evidence>
<dbReference type="SUPFAM" id="SSF52540">
    <property type="entry name" value="P-loop containing nucleoside triphosphate hydrolases"/>
    <property type="match status" value="1"/>
</dbReference>
<keyword evidence="2" id="KW-0677">Repeat</keyword>
<keyword evidence="1" id="KW-0813">Transport</keyword>
<name>A0A1M4PLH6_9FIRM</name>
<protein>
    <submittedName>
        <fullName evidence="6">Guanosine ABC transporter (ATP-binding protein)</fullName>
    </submittedName>
</protein>
<dbReference type="PANTHER" id="PTHR43790:SF9">
    <property type="entry name" value="GALACTOFURANOSE TRANSPORTER ATP-BINDING PROTEIN YTFR"/>
    <property type="match status" value="1"/>
</dbReference>
<dbReference type="EMBL" id="LT669839">
    <property type="protein sequence ID" value="SHD76311.1"/>
    <property type="molecule type" value="Genomic_DNA"/>
</dbReference>
<dbReference type="RefSeq" id="WP_243473941.1">
    <property type="nucleotide sequence ID" value="NZ_LT669839.1"/>
</dbReference>
<dbReference type="InterPro" id="IPR027417">
    <property type="entry name" value="P-loop_NTPase"/>
</dbReference>
<dbReference type="GO" id="GO:0005524">
    <property type="term" value="F:ATP binding"/>
    <property type="evidence" value="ECO:0007669"/>
    <property type="project" value="UniProtKB-KW"/>
</dbReference>
<keyword evidence="4 6" id="KW-0067">ATP-binding</keyword>
<evidence type="ECO:0000313" key="6">
    <source>
        <dbReference type="EMBL" id="SHD76311.1"/>
    </source>
</evidence>
<evidence type="ECO:0000256" key="2">
    <source>
        <dbReference type="ARBA" id="ARBA00022737"/>
    </source>
</evidence>
<dbReference type="Proteomes" id="UP000245423">
    <property type="component" value="Chromosome 1"/>
</dbReference>
<dbReference type="GO" id="GO:0016887">
    <property type="term" value="F:ATP hydrolysis activity"/>
    <property type="evidence" value="ECO:0007669"/>
    <property type="project" value="InterPro"/>
</dbReference>
<dbReference type="Pfam" id="PF00005">
    <property type="entry name" value="ABC_tran"/>
    <property type="match status" value="1"/>
</dbReference>
<accession>A0A1M4PLH6</accession>
<dbReference type="InterPro" id="IPR050107">
    <property type="entry name" value="ABC_carbohydrate_import_ATPase"/>
</dbReference>